<dbReference type="AlphaFoldDB" id="A0A0C2MW60"/>
<name>A0A0C2MW60_THEKT</name>
<evidence type="ECO:0000313" key="1">
    <source>
        <dbReference type="EMBL" id="KII71581.1"/>
    </source>
</evidence>
<comment type="caution">
    <text evidence="1">The sequence shown here is derived from an EMBL/GenBank/DDBJ whole genome shotgun (WGS) entry which is preliminary data.</text>
</comment>
<protein>
    <submittedName>
        <fullName evidence="1">Uncharacterized protein</fullName>
    </submittedName>
</protein>
<evidence type="ECO:0000313" key="2">
    <source>
        <dbReference type="Proteomes" id="UP000031668"/>
    </source>
</evidence>
<dbReference type="EMBL" id="JWZT01001718">
    <property type="protein sequence ID" value="KII71581.1"/>
    <property type="molecule type" value="Genomic_DNA"/>
</dbReference>
<keyword evidence="2" id="KW-1185">Reference proteome</keyword>
<proteinExistence type="predicted"/>
<organism evidence="1 2">
    <name type="scientific">Thelohanellus kitauei</name>
    <name type="common">Myxosporean</name>
    <dbReference type="NCBI Taxonomy" id="669202"/>
    <lineage>
        <taxon>Eukaryota</taxon>
        <taxon>Metazoa</taxon>
        <taxon>Cnidaria</taxon>
        <taxon>Myxozoa</taxon>
        <taxon>Myxosporea</taxon>
        <taxon>Bivalvulida</taxon>
        <taxon>Platysporina</taxon>
        <taxon>Myxobolidae</taxon>
        <taxon>Thelohanellus</taxon>
    </lineage>
</organism>
<dbReference type="Proteomes" id="UP000031668">
    <property type="component" value="Unassembled WGS sequence"/>
</dbReference>
<accession>A0A0C2MW60</accession>
<reference evidence="1 2" key="1">
    <citation type="journal article" date="2014" name="Genome Biol. Evol.">
        <title>The genome of the myxosporean Thelohanellus kitauei shows adaptations to nutrient acquisition within its fish host.</title>
        <authorList>
            <person name="Yang Y."/>
            <person name="Xiong J."/>
            <person name="Zhou Z."/>
            <person name="Huo F."/>
            <person name="Miao W."/>
            <person name="Ran C."/>
            <person name="Liu Y."/>
            <person name="Zhang J."/>
            <person name="Feng J."/>
            <person name="Wang M."/>
            <person name="Wang M."/>
            <person name="Wang L."/>
            <person name="Yao B."/>
        </authorList>
    </citation>
    <scope>NUCLEOTIDE SEQUENCE [LARGE SCALE GENOMIC DNA]</scope>
    <source>
        <strain evidence="1">Wuqing</strain>
    </source>
</reference>
<sequence length="185" mass="21645">MCTTRLSHSHPKVEETNYCTFNFILLITSYGSLGAGRQVNDQELFPEVKEWVESEDGDLSVEDEVFSFYESTRAWRTVRKQRDESYPPKEDSQADDSREHLIDKEIVIIKWYYKPFFFKQPDGKNHRSRITTRVSASPHTTSLQSCTLPTTLQDRVSILSLVFTKPCYYANFLDPYRLNSNEIRP</sequence>
<gene>
    <name evidence="1" type="ORF">RF11_04626</name>
</gene>